<feature type="region of interest" description="Disordered" evidence="2">
    <location>
        <begin position="534"/>
        <end position="595"/>
    </location>
</feature>
<dbReference type="GO" id="GO:0004190">
    <property type="term" value="F:aspartic-type endopeptidase activity"/>
    <property type="evidence" value="ECO:0007669"/>
    <property type="project" value="InterPro"/>
</dbReference>
<keyword evidence="6" id="KW-1185">Reference proteome</keyword>
<sequence length="727" mass="76597">MKCLIPLLLIPRLVAGHVLDLDSQGLLFQGQQTGSSVNDDLLLVGVDLLLDHELVKRDPASPVKTPTSTGSARPAASSSSVPKKKRVHVPLDSVVYYTANVSIGSPPQNFSLVLDTTDGDILVYGNDLDVCSGSPNTWSNCAFDQTFDPSQSETFLQTSNKQYFNSSLLDSDRVNGSYGVDIMEIGGKTLNQATIGLLSNSSSIVPGSLGLGFTGGTVSKFLSTLLDQEMISSPVFSLFLTSGCYNDEDANSFQVSNGAQGSLLLGAVDTSRYNDPLYVIPMVPFSTNSTIDGKTDNMGAYRYPSIPLTGLYVSNQELKANLTSSALNIPVILDSSNIMSYLPYEVIVNIATQLNAAYVEEYRIWVQSCTFRDVQGEINFSFNGAVVSIPISRTLTELYDKETGKPFQINGDDICALMFSSSEDSGYNALGVGVLTSMYLVIDLEQYVVGMAEPVDSINSCTISTPSSSIVSSSSTSSTGTAINTSSLPVTATPNPKRTGSTPRGLTLDADLDSLSSGDGKRINIQTSTAAMKLPSATVMTPTPTERYAQPQRSRDVGAPTRSITSMTLKVQSTEDASDSRSSGGSSTDINTSSNIMTQLRSDNITVISGNLTDLPGATFVPPSLALTAVISPPSSNFTALGVAFPLMAISGAQSAINSVFPFLSQTYGTPPPPPGVTFSFHSATTTVTGGSNPGTLTVLAKASGLRAASCTFLGIFCTLVYVTLCG</sequence>
<dbReference type="InterPro" id="IPR033121">
    <property type="entry name" value="PEPTIDASE_A1"/>
</dbReference>
<feature type="compositionally biased region" description="Polar residues" evidence="2">
    <location>
        <begin position="562"/>
        <end position="575"/>
    </location>
</feature>
<feature type="domain" description="Peptidase A1" evidence="4">
    <location>
        <begin position="97"/>
        <end position="452"/>
    </location>
</feature>
<feature type="region of interest" description="Disordered" evidence="2">
    <location>
        <begin position="59"/>
        <end position="84"/>
    </location>
</feature>
<reference evidence="5 6" key="1">
    <citation type="submission" date="2016-02" db="EMBL/GenBank/DDBJ databases">
        <title>Complete genome sequence and transcriptome regulation of the pentose utilising yeast Sugiyamaella lignohabitans.</title>
        <authorList>
            <person name="Bellasio M."/>
            <person name="Peymann A."/>
            <person name="Valli M."/>
            <person name="Sipitzky M."/>
            <person name="Graf A."/>
            <person name="Sauer M."/>
            <person name="Marx H."/>
            <person name="Mattanovich D."/>
        </authorList>
    </citation>
    <scope>NUCLEOTIDE SEQUENCE [LARGE SCALE GENOMIC DNA]</scope>
    <source>
        <strain evidence="5 6">CBS 10342</strain>
    </source>
</reference>
<dbReference type="PRINTS" id="PR00792">
    <property type="entry name" value="PEPSIN"/>
</dbReference>
<proteinExistence type="inferred from homology"/>
<protein>
    <submittedName>
        <fullName evidence="5">Yps7p</fullName>
    </submittedName>
</protein>
<feature type="compositionally biased region" description="Low complexity" evidence="2">
    <location>
        <begin position="505"/>
        <end position="518"/>
    </location>
</feature>
<dbReference type="RefSeq" id="XP_018733898.1">
    <property type="nucleotide sequence ID" value="XM_018881294.1"/>
</dbReference>
<evidence type="ECO:0000259" key="4">
    <source>
        <dbReference type="PROSITE" id="PS51767"/>
    </source>
</evidence>
<dbReference type="InterPro" id="IPR021109">
    <property type="entry name" value="Peptidase_aspartic_dom_sf"/>
</dbReference>
<evidence type="ECO:0000313" key="5">
    <source>
        <dbReference type="EMBL" id="ANB11421.1"/>
    </source>
</evidence>
<evidence type="ECO:0000256" key="3">
    <source>
        <dbReference type="SAM" id="SignalP"/>
    </source>
</evidence>
<comment type="similarity">
    <text evidence="1">Belongs to the peptidase A1 family.</text>
</comment>
<dbReference type="EMBL" id="CP014500">
    <property type="protein sequence ID" value="ANB11421.1"/>
    <property type="molecule type" value="Genomic_DNA"/>
</dbReference>
<dbReference type="AlphaFoldDB" id="A0A161HFQ1"/>
<dbReference type="GO" id="GO:0006508">
    <property type="term" value="P:proteolysis"/>
    <property type="evidence" value="ECO:0007669"/>
    <property type="project" value="InterPro"/>
</dbReference>
<dbReference type="InterPro" id="IPR001461">
    <property type="entry name" value="Aspartic_peptidase_A1"/>
</dbReference>
<organism evidence="5 6">
    <name type="scientific">Sugiyamaella lignohabitans</name>
    <dbReference type="NCBI Taxonomy" id="796027"/>
    <lineage>
        <taxon>Eukaryota</taxon>
        <taxon>Fungi</taxon>
        <taxon>Dikarya</taxon>
        <taxon>Ascomycota</taxon>
        <taxon>Saccharomycotina</taxon>
        <taxon>Dipodascomycetes</taxon>
        <taxon>Dipodascales</taxon>
        <taxon>Trichomonascaceae</taxon>
        <taxon>Sugiyamaella</taxon>
    </lineage>
</organism>
<evidence type="ECO:0000256" key="1">
    <source>
        <dbReference type="ARBA" id="ARBA00007447"/>
    </source>
</evidence>
<gene>
    <name evidence="5" type="primary">YPS7</name>
    <name evidence="5" type="ORF">AWJ20_4231</name>
</gene>
<dbReference type="Proteomes" id="UP000189580">
    <property type="component" value="Chromosome c"/>
</dbReference>
<dbReference type="KEGG" id="slb:AWJ20_4231"/>
<dbReference type="SUPFAM" id="SSF50630">
    <property type="entry name" value="Acid proteases"/>
    <property type="match status" value="1"/>
</dbReference>
<feature type="compositionally biased region" description="Polar residues" evidence="2">
    <location>
        <begin position="488"/>
        <end position="504"/>
    </location>
</feature>
<feature type="compositionally biased region" description="Low complexity" evidence="2">
    <location>
        <begin position="468"/>
        <end position="487"/>
    </location>
</feature>
<dbReference type="PROSITE" id="PS51767">
    <property type="entry name" value="PEPTIDASE_A1"/>
    <property type="match status" value="1"/>
</dbReference>
<accession>A0A161HFQ1</accession>
<name>A0A161HFQ1_9ASCO</name>
<feature type="compositionally biased region" description="Low complexity" evidence="2">
    <location>
        <begin position="65"/>
        <end position="81"/>
    </location>
</feature>
<dbReference type="PANTHER" id="PTHR47966:SF65">
    <property type="entry name" value="ASPARTIC-TYPE ENDOPEPTIDASE"/>
    <property type="match status" value="1"/>
</dbReference>
<keyword evidence="3" id="KW-0732">Signal</keyword>
<dbReference type="PANTHER" id="PTHR47966">
    <property type="entry name" value="BETA-SITE APP-CLEAVING ENZYME, ISOFORM A-RELATED"/>
    <property type="match status" value="1"/>
</dbReference>
<evidence type="ECO:0000313" key="6">
    <source>
        <dbReference type="Proteomes" id="UP000189580"/>
    </source>
</evidence>
<dbReference type="OrthoDB" id="771136at2759"/>
<dbReference type="Pfam" id="PF00026">
    <property type="entry name" value="Asp"/>
    <property type="match status" value="1"/>
</dbReference>
<feature type="signal peptide" evidence="3">
    <location>
        <begin position="1"/>
        <end position="16"/>
    </location>
</feature>
<dbReference type="Gene3D" id="2.40.70.10">
    <property type="entry name" value="Acid Proteases"/>
    <property type="match status" value="2"/>
</dbReference>
<feature type="chain" id="PRO_5007822669" evidence="3">
    <location>
        <begin position="17"/>
        <end position="727"/>
    </location>
</feature>
<feature type="region of interest" description="Disordered" evidence="2">
    <location>
        <begin position="468"/>
        <end position="521"/>
    </location>
</feature>
<evidence type="ECO:0000256" key="2">
    <source>
        <dbReference type="SAM" id="MobiDB-lite"/>
    </source>
</evidence>
<dbReference type="GeneID" id="30036341"/>